<evidence type="ECO:0000259" key="3">
    <source>
        <dbReference type="PROSITE" id="PS51471"/>
    </source>
</evidence>
<name>A0A6B1DAF9_9CHLR</name>
<keyword evidence="4" id="KW-0223">Dioxygenase</keyword>
<keyword evidence="1" id="KW-0408">Iron</keyword>
<gene>
    <name evidence="4" type="ORF">F4X14_16750</name>
</gene>
<dbReference type="InterPro" id="IPR005123">
    <property type="entry name" value="Oxoglu/Fe-dep_dioxygenase_dom"/>
</dbReference>
<dbReference type="InterPro" id="IPR008775">
    <property type="entry name" value="Phytyl_CoA_dOase-like"/>
</dbReference>
<accession>A0A6B1DAF9</accession>
<organism evidence="4">
    <name type="scientific">Caldilineaceae bacterium SB0661_bin_32</name>
    <dbReference type="NCBI Taxonomy" id="2605255"/>
    <lineage>
        <taxon>Bacteria</taxon>
        <taxon>Bacillati</taxon>
        <taxon>Chloroflexota</taxon>
        <taxon>Caldilineae</taxon>
        <taxon>Caldilineales</taxon>
        <taxon>Caldilineaceae</taxon>
    </lineage>
</organism>
<dbReference type="Gene3D" id="2.60.120.620">
    <property type="entry name" value="q2cbj1_9rhob like domain"/>
    <property type="match status" value="1"/>
</dbReference>
<keyword evidence="1" id="KW-0560">Oxidoreductase</keyword>
<dbReference type="GO" id="GO:0005506">
    <property type="term" value="F:iron ion binding"/>
    <property type="evidence" value="ECO:0007669"/>
    <property type="project" value="UniProtKB-ARBA"/>
</dbReference>
<keyword evidence="1" id="KW-0479">Metal-binding</keyword>
<dbReference type="Pfam" id="PF05721">
    <property type="entry name" value="PhyH"/>
    <property type="match status" value="1"/>
</dbReference>
<dbReference type="PROSITE" id="PS51471">
    <property type="entry name" value="FE2OG_OXY"/>
    <property type="match status" value="1"/>
</dbReference>
<feature type="domain" description="Fe2OG dioxygenase" evidence="3">
    <location>
        <begin position="131"/>
        <end position="263"/>
    </location>
</feature>
<evidence type="ECO:0000256" key="2">
    <source>
        <dbReference type="SAM" id="MobiDB-lite"/>
    </source>
</evidence>
<evidence type="ECO:0000256" key="1">
    <source>
        <dbReference type="RuleBase" id="RU003682"/>
    </source>
</evidence>
<comment type="caution">
    <text evidence="4">The sequence shown here is derived from an EMBL/GenBank/DDBJ whole genome shotgun (WGS) entry which is preliminary data.</text>
</comment>
<evidence type="ECO:0000313" key="4">
    <source>
        <dbReference type="EMBL" id="MYC96616.1"/>
    </source>
</evidence>
<comment type="similarity">
    <text evidence="1">Belongs to the iron/ascorbate-dependent oxidoreductase family.</text>
</comment>
<dbReference type="PANTHER" id="PTHR20883:SF14">
    <property type="entry name" value="PHYTANOYL-COA DIOXYGENASE"/>
    <property type="match status" value="1"/>
</dbReference>
<reference evidence="4" key="1">
    <citation type="submission" date="2019-09" db="EMBL/GenBank/DDBJ databases">
        <title>Characterisation of the sponge microbiome using genome-centric metagenomics.</title>
        <authorList>
            <person name="Engelberts J.P."/>
            <person name="Robbins S.J."/>
            <person name="De Goeij J.M."/>
            <person name="Aranda M."/>
            <person name="Bell S.C."/>
            <person name="Webster N.S."/>
        </authorList>
    </citation>
    <scope>NUCLEOTIDE SEQUENCE</scope>
    <source>
        <strain evidence="4">SB0661_bin_32</strain>
    </source>
</reference>
<dbReference type="EMBL" id="VXMH01000091">
    <property type="protein sequence ID" value="MYC96616.1"/>
    <property type="molecule type" value="Genomic_DNA"/>
</dbReference>
<sequence length="338" mass="37573">MPQSLRQHDASPNGPSAMSLTPNELSQFQRQGFLLKPGLFSPEDLKPLQDALTEIIDQGARELQADGKLTNIYADQPFGLRLACIHAENREAGEELARRVMGKGGGGFNGPAMLQTIRHPALLSCIESLVGPDIVGSSVYRIRPKLPGWDRGEVPWHQDSGYFLAHCDRHLIVTCWVPLVDATLENGCLHVIPTVHKSGILRHYTDGHAGFLEVADEDLPPVEPVPVPMKAGDVLLLTNLTPHASFANNTDVVRWSIDLRYQSANVPNNVEEEPASYTPERDPVTMACYPPEADFVIRDQNDSSREIHSADQFRQLRERYDTTRPSIPGRGWTPLQER</sequence>
<dbReference type="GO" id="GO:0016706">
    <property type="term" value="F:2-oxoglutarate-dependent dioxygenase activity"/>
    <property type="evidence" value="ECO:0007669"/>
    <property type="project" value="UniProtKB-ARBA"/>
</dbReference>
<dbReference type="SUPFAM" id="SSF51197">
    <property type="entry name" value="Clavaminate synthase-like"/>
    <property type="match status" value="1"/>
</dbReference>
<protein>
    <submittedName>
        <fullName evidence="4">Phytanoyl-CoA dioxygenase family protein</fullName>
    </submittedName>
</protein>
<dbReference type="AlphaFoldDB" id="A0A6B1DAF9"/>
<dbReference type="PANTHER" id="PTHR20883">
    <property type="entry name" value="PHYTANOYL-COA DIOXYGENASE DOMAIN CONTAINING 1"/>
    <property type="match status" value="1"/>
</dbReference>
<feature type="region of interest" description="Disordered" evidence="2">
    <location>
        <begin position="300"/>
        <end position="338"/>
    </location>
</feature>
<feature type="compositionally biased region" description="Basic and acidic residues" evidence="2">
    <location>
        <begin position="300"/>
        <end position="322"/>
    </location>
</feature>
<feature type="region of interest" description="Disordered" evidence="2">
    <location>
        <begin position="1"/>
        <end position="21"/>
    </location>
</feature>
<proteinExistence type="inferred from homology"/>